<evidence type="ECO:0000256" key="1">
    <source>
        <dbReference type="SAM" id="MobiDB-lite"/>
    </source>
</evidence>
<keyword evidence="3" id="KW-1185">Reference proteome</keyword>
<dbReference type="Proteomes" id="UP000277580">
    <property type="component" value="Unassembled WGS sequence"/>
</dbReference>
<organism evidence="2 3">
    <name type="scientific">Morchella conica CCBAS932</name>
    <dbReference type="NCBI Taxonomy" id="1392247"/>
    <lineage>
        <taxon>Eukaryota</taxon>
        <taxon>Fungi</taxon>
        <taxon>Dikarya</taxon>
        <taxon>Ascomycota</taxon>
        <taxon>Pezizomycotina</taxon>
        <taxon>Pezizomycetes</taxon>
        <taxon>Pezizales</taxon>
        <taxon>Morchellaceae</taxon>
        <taxon>Morchella</taxon>
    </lineage>
</organism>
<sequence>MFIRPSSSHGDRPSLDRSPSQDPRSPRNSRRVIYSFSPLAQPLASNIELLESTPVASQAQIEALYEACRILIVAVSGGYAPSEISSSRQSFIDARNAMRSTPPGSSESIISWLEDQSPVSEHFLPVTPPTSTSRSSGSISVHSMDSGEEIIYNASVISESEAERMQAGERIISDRDWEMVDQLPVPIGHAQIIWMMRLDEYEDEMVLQGMRGACFRFARRDT</sequence>
<dbReference type="AlphaFoldDB" id="A0A3N4KSD1"/>
<accession>A0A3N4KSD1</accession>
<proteinExistence type="predicted"/>
<protein>
    <submittedName>
        <fullName evidence="2">Uncharacterized protein</fullName>
    </submittedName>
</protein>
<dbReference type="InParanoid" id="A0A3N4KSD1"/>
<feature type="region of interest" description="Disordered" evidence="1">
    <location>
        <begin position="1"/>
        <end position="28"/>
    </location>
</feature>
<dbReference type="OrthoDB" id="5415014at2759"/>
<evidence type="ECO:0000313" key="3">
    <source>
        <dbReference type="Proteomes" id="UP000277580"/>
    </source>
</evidence>
<reference evidence="2 3" key="1">
    <citation type="journal article" date="2018" name="Nat. Ecol. Evol.">
        <title>Pezizomycetes genomes reveal the molecular basis of ectomycorrhizal truffle lifestyle.</title>
        <authorList>
            <person name="Murat C."/>
            <person name="Payen T."/>
            <person name="Noel B."/>
            <person name="Kuo A."/>
            <person name="Morin E."/>
            <person name="Chen J."/>
            <person name="Kohler A."/>
            <person name="Krizsan K."/>
            <person name="Balestrini R."/>
            <person name="Da Silva C."/>
            <person name="Montanini B."/>
            <person name="Hainaut M."/>
            <person name="Levati E."/>
            <person name="Barry K.W."/>
            <person name="Belfiori B."/>
            <person name="Cichocki N."/>
            <person name="Clum A."/>
            <person name="Dockter R.B."/>
            <person name="Fauchery L."/>
            <person name="Guy J."/>
            <person name="Iotti M."/>
            <person name="Le Tacon F."/>
            <person name="Lindquist E.A."/>
            <person name="Lipzen A."/>
            <person name="Malagnac F."/>
            <person name="Mello A."/>
            <person name="Molinier V."/>
            <person name="Miyauchi S."/>
            <person name="Poulain J."/>
            <person name="Riccioni C."/>
            <person name="Rubini A."/>
            <person name="Sitrit Y."/>
            <person name="Splivallo R."/>
            <person name="Traeger S."/>
            <person name="Wang M."/>
            <person name="Zifcakova L."/>
            <person name="Wipf D."/>
            <person name="Zambonelli A."/>
            <person name="Paolocci F."/>
            <person name="Nowrousian M."/>
            <person name="Ottonello S."/>
            <person name="Baldrian P."/>
            <person name="Spatafora J.W."/>
            <person name="Henrissat B."/>
            <person name="Nagy L.G."/>
            <person name="Aury J.M."/>
            <person name="Wincker P."/>
            <person name="Grigoriev I.V."/>
            <person name="Bonfante P."/>
            <person name="Martin F.M."/>
        </authorList>
    </citation>
    <scope>NUCLEOTIDE SEQUENCE [LARGE SCALE GENOMIC DNA]</scope>
    <source>
        <strain evidence="2 3">CCBAS932</strain>
    </source>
</reference>
<gene>
    <name evidence="2" type="ORF">P167DRAFT_545544</name>
</gene>
<evidence type="ECO:0000313" key="2">
    <source>
        <dbReference type="EMBL" id="RPB12309.1"/>
    </source>
</evidence>
<dbReference type="EMBL" id="ML119129">
    <property type="protein sequence ID" value="RPB12309.1"/>
    <property type="molecule type" value="Genomic_DNA"/>
</dbReference>
<name>A0A3N4KSD1_9PEZI</name>